<dbReference type="Proteomes" id="UP001061298">
    <property type="component" value="Chromosome"/>
</dbReference>
<dbReference type="EMBL" id="CP106793">
    <property type="protein sequence ID" value="UXY24330.1"/>
    <property type="molecule type" value="Genomic_DNA"/>
</dbReference>
<gene>
    <name evidence="1" type="ORF">N8I84_40985</name>
</gene>
<name>A0ABY6ECN1_9ACTN</name>
<reference evidence="1" key="1">
    <citation type="submission" date="2022-10" db="EMBL/GenBank/DDBJ databases">
        <authorList>
            <person name="Mo P."/>
        </authorList>
    </citation>
    <scope>NUCLEOTIDE SEQUENCE</scope>
    <source>
        <strain evidence="1">HUAS 13-4</strain>
    </source>
</reference>
<sequence length="54" mass="5385">MGSTGACGIQVGHLARGLGSVGSRGWRGCREGVGKPTGALSGFVRRPFAHCSAA</sequence>
<organism evidence="1 2">
    <name type="scientific">Streptomyces cynarae</name>
    <dbReference type="NCBI Taxonomy" id="2981134"/>
    <lineage>
        <taxon>Bacteria</taxon>
        <taxon>Bacillati</taxon>
        <taxon>Actinomycetota</taxon>
        <taxon>Actinomycetes</taxon>
        <taxon>Kitasatosporales</taxon>
        <taxon>Streptomycetaceae</taxon>
        <taxon>Streptomyces</taxon>
    </lineage>
</organism>
<dbReference type="RefSeq" id="WP_263234584.1">
    <property type="nucleotide sequence ID" value="NZ_CP106793.1"/>
</dbReference>
<protein>
    <submittedName>
        <fullName evidence="1">Uncharacterized protein</fullName>
    </submittedName>
</protein>
<accession>A0ABY6ECN1</accession>
<evidence type="ECO:0000313" key="1">
    <source>
        <dbReference type="EMBL" id="UXY24330.1"/>
    </source>
</evidence>
<evidence type="ECO:0000313" key="2">
    <source>
        <dbReference type="Proteomes" id="UP001061298"/>
    </source>
</evidence>
<proteinExistence type="predicted"/>
<keyword evidence="2" id="KW-1185">Reference proteome</keyword>